<proteinExistence type="predicted"/>
<feature type="region of interest" description="Disordered" evidence="1">
    <location>
        <begin position="45"/>
        <end position="109"/>
    </location>
</feature>
<accession>A0A5N6V0C6</accession>
<evidence type="ECO:0000313" key="3">
    <source>
        <dbReference type="Proteomes" id="UP000326950"/>
    </source>
</evidence>
<feature type="compositionally biased region" description="Polar residues" evidence="1">
    <location>
        <begin position="9"/>
        <end position="27"/>
    </location>
</feature>
<feature type="region of interest" description="Disordered" evidence="1">
    <location>
        <begin position="1"/>
        <end position="31"/>
    </location>
</feature>
<dbReference type="Proteomes" id="UP000326950">
    <property type="component" value="Unassembled WGS sequence"/>
</dbReference>
<name>A0A5N6V0C6_ASPTM</name>
<dbReference type="AlphaFoldDB" id="A0A5N6V0C6"/>
<evidence type="ECO:0000313" key="2">
    <source>
        <dbReference type="EMBL" id="KAE8164183.1"/>
    </source>
</evidence>
<dbReference type="OrthoDB" id="5348779at2759"/>
<dbReference type="EMBL" id="ML738610">
    <property type="protein sequence ID" value="KAE8164183.1"/>
    <property type="molecule type" value="Genomic_DNA"/>
</dbReference>
<sequence length="451" mass="51493">MTPPRKQKTFTTQMLGRQSENAPTTTPAHYGPCGVVLGRLRVKRAPGESESNPNTISMHQMKTQDRDNSDPTYTPQKHHTTAHTIILDSPSPTNQTARLSREHEDDDMTASHIDQDDWSLENLPDILYILKPEHGKSRHVVRTAAHKVFGKYINAFSVLPDQISSKVEGWRLEAWMRLDRRITGQDIIDRVNPRYRSRLTSIDIELRRKAFREKFHVACWGAQKTINNISRLVISIGIDPASNTTRGLTPGLIDPSKGEAGGRIPLPPRAAYDDISGSVSHQNHSDSEWTRLITQSSHHGQTSKVILDRSHRTHQAKSAEILYHFQRDTKHLQKKAVPNSACVSITNSRLQRQSFHDVASTEYATTHKRRDRISIQQNFSDLNSYPTTLRELASHRGPPARTFPTEADATERTMSLDEYLHRSRLTFWDYLDLRCENNLRDIERWSLRSGP</sequence>
<gene>
    <name evidence="2" type="ORF">BDV40DRAFT_119914</name>
</gene>
<protein>
    <submittedName>
        <fullName evidence="2">Uncharacterized protein</fullName>
    </submittedName>
</protein>
<keyword evidence="3" id="KW-1185">Reference proteome</keyword>
<feature type="compositionally biased region" description="Polar residues" evidence="1">
    <location>
        <begin position="49"/>
        <end position="61"/>
    </location>
</feature>
<evidence type="ECO:0000256" key="1">
    <source>
        <dbReference type="SAM" id="MobiDB-lite"/>
    </source>
</evidence>
<reference evidence="2 3" key="1">
    <citation type="submission" date="2019-04" db="EMBL/GenBank/DDBJ databases">
        <title>Friends and foes A comparative genomics study of 23 Aspergillus species from section Flavi.</title>
        <authorList>
            <consortium name="DOE Joint Genome Institute"/>
            <person name="Kjaerbolling I."/>
            <person name="Vesth T."/>
            <person name="Frisvad J.C."/>
            <person name="Nybo J.L."/>
            <person name="Theobald S."/>
            <person name="Kildgaard S."/>
            <person name="Isbrandt T."/>
            <person name="Kuo A."/>
            <person name="Sato A."/>
            <person name="Lyhne E.K."/>
            <person name="Kogle M.E."/>
            <person name="Wiebenga A."/>
            <person name="Kun R.S."/>
            <person name="Lubbers R.J."/>
            <person name="Makela M.R."/>
            <person name="Barry K."/>
            <person name="Chovatia M."/>
            <person name="Clum A."/>
            <person name="Daum C."/>
            <person name="Haridas S."/>
            <person name="He G."/>
            <person name="LaButti K."/>
            <person name="Lipzen A."/>
            <person name="Mondo S."/>
            <person name="Riley R."/>
            <person name="Salamov A."/>
            <person name="Simmons B.A."/>
            <person name="Magnuson J.K."/>
            <person name="Henrissat B."/>
            <person name="Mortensen U.H."/>
            <person name="Larsen T.O."/>
            <person name="Devries R.P."/>
            <person name="Grigoriev I.V."/>
            <person name="Machida M."/>
            <person name="Baker S.E."/>
            <person name="Andersen M.R."/>
        </authorList>
    </citation>
    <scope>NUCLEOTIDE SEQUENCE [LARGE SCALE GENOMIC DNA]</scope>
    <source>
        <strain evidence="2 3">CBS 117626</strain>
    </source>
</reference>
<organism evidence="2 3">
    <name type="scientific">Aspergillus tamarii</name>
    <dbReference type="NCBI Taxonomy" id="41984"/>
    <lineage>
        <taxon>Eukaryota</taxon>
        <taxon>Fungi</taxon>
        <taxon>Dikarya</taxon>
        <taxon>Ascomycota</taxon>
        <taxon>Pezizomycotina</taxon>
        <taxon>Eurotiomycetes</taxon>
        <taxon>Eurotiomycetidae</taxon>
        <taxon>Eurotiales</taxon>
        <taxon>Aspergillaceae</taxon>
        <taxon>Aspergillus</taxon>
        <taxon>Aspergillus subgen. Circumdati</taxon>
    </lineage>
</organism>